<feature type="domain" description="HTH lysR-type" evidence="5">
    <location>
        <begin position="1"/>
        <end position="60"/>
    </location>
</feature>
<dbReference type="PANTHER" id="PTHR30537:SF31">
    <property type="entry name" value="TRANSCRIPTIONAL REGULATOR, LYSR FAMILY"/>
    <property type="match status" value="1"/>
</dbReference>
<keyword evidence="7" id="KW-1185">Reference proteome</keyword>
<accession>A0A3A3FMY3</accession>
<dbReference type="PROSITE" id="PS50931">
    <property type="entry name" value="HTH_LYSR"/>
    <property type="match status" value="1"/>
</dbReference>
<dbReference type="SUPFAM" id="SSF53850">
    <property type="entry name" value="Periplasmic binding protein-like II"/>
    <property type="match status" value="1"/>
</dbReference>
<evidence type="ECO:0000256" key="4">
    <source>
        <dbReference type="ARBA" id="ARBA00023163"/>
    </source>
</evidence>
<dbReference type="Proteomes" id="UP000265955">
    <property type="component" value="Unassembled WGS sequence"/>
</dbReference>
<dbReference type="Gene3D" id="3.40.190.290">
    <property type="match status" value="1"/>
</dbReference>
<protein>
    <submittedName>
        <fullName evidence="6">LysR family transcriptional regulator</fullName>
    </submittedName>
</protein>
<evidence type="ECO:0000256" key="2">
    <source>
        <dbReference type="ARBA" id="ARBA00023015"/>
    </source>
</evidence>
<dbReference type="CDD" id="cd08473">
    <property type="entry name" value="PBP2_CrgA_like_4"/>
    <property type="match status" value="1"/>
</dbReference>
<dbReference type="NCBIfam" id="NF011573">
    <property type="entry name" value="PRK14997.1"/>
    <property type="match status" value="1"/>
</dbReference>
<dbReference type="InterPro" id="IPR005119">
    <property type="entry name" value="LysR_subst-bd"/>
</dbReference>
<dbReference type="Pfam" id="PF03466">
    <property type="entry name" value="LysR_substrate"/>
    <property type="match status" value="1"/>
</dbReference>
<keyword evidence="4" id="KW-0804">Transcription</keyword>
<sequence length="302" mass="33376">MFRDLNDLLYFAKVVEYQGFAPAGRALGIPKSKLSRRVALLEEQLGVRLIQRSTRRFSVTELGQSYYTHCAAMLVEAEAAQQAIEQIRSEPSGLVRMTCPVALLHARVGQMVADFMAENRKVTVHLEATNRRVDVIGEGIDLAIRVRPPPLQDSDLVMKVLAERAWCIVASPTLLEKHGGVIVPADLNRLPTLDLGPAQSEHAWDLDGPGGTKATLHHTPRLVTDDMIMLRIAAMAGAGIVQLPTMMMTDELRQGQLVKLVPDWVPKGGVVHVVFPSRRGLLPSVRALIDYLSFQFAQIHEE</sequence>
<dbReference type="InterPro" id="IPR058163">
    <property type="entry name" value="LysR-type_TF_proteobact-type"/>
</dbReference>
<name>A0A3A3FMY3_9BURK</name>
<keyword evidence="2" id="KW-0805">Transcription regulation</keyword>
<dbReference type="GO" id="GO:0043565">
    <property type="term" value="F:sequence-specific DNA binding"/>
    <property type="evidence" value="ECO:0007669"/>
    <property type="project" value="TreeGrafter"/>
</dbReference>
<evidence type="ECO:0000256" key="3">
    <source>
        <dbReference type="ARBA" id="ARBA00023125"/>
    </source>
</evidence>
<proteinExistence type="inferred from homology"/>
<dbReference type="EMBL" id="QYUO01000003">
    <property type="protein sequence ID" value="RJF92705.1"/>
    <property type="molecule type" value="Genomic_DNA"/>
</dbReference>
<evidence type="ECO:0000256" key="1">
    <source>
        <dbReference type="ARBA" id="ARBA00009437"/>
    </source>
</evidence>
<comment type="caution">
    <text evidence="6">The sequence shown here is derived from an EMBL/GenBank/DDBJ whole genome shotgun (WGS) entry which is preliminary data.</text>
</comment>
<dbReference type="Gene3D" id="1.10.10.10">
    <property type="entry name" value="Winged helix-like DNA-binding domain superfamily/Winged helix DNA-binding domain"/>
    <property type="match status" value="1"/>
</dbReference>
<reference evidence="7" key="1">
    <citation type="submission" date="2018-09" db="EMBL/GenBank/DDBJ databases">
        <authorList>
            <person name="Zhu H."/>
        </authorList>
    </citation>
    <scope>NUCLEOTIDE SEQUENCE [LARGE SCALE GENOMIC DNA]</scope>
    <source>
        <strain evidence="7">K1R23-30</strain>
    </source>
</reference>
<dbReference type="FunFam" id="1.10.10.10:FF:000001">
    <property type="entry name" value="LysR family transcriptional regulator"/>
    <property type="match status" value="1"/>
</dbReference>
<dbReference type="RefSeq" id="WP_119772696.1">
    <property type="nucleotide sequence ID" value="NZ_QYUO01000003.1"/>
</dbReference>
<comment type="similarity">
    <text evidence="1">Belongs to the LysR transcriptional regulatory family.</text>
</comment>
<gene>
    <name evidence="6" type="ORF">D3871_29445</name>
</gene>
<dbReference type="InterPro" id="IPR000847">
    <property type="entry name" value="LysR_HTH_N"/>
</dbReference>
<dbReference type="InterPro" id="IPR036388">
    <property type="entry name" value="WH-like_DNA-bd_sf"/>
</dbReference>
<organism evidence="6 7">
    <name type="scientific">Noviherbaspirillum saxi</name>
    <dbReference type="NCBI Taxonomy" id="2320863"/>
    <lineage>
        <taxon>Bacteria</taxon>
        <taxon>Pseudomonadati</taxon>
        <taxon>Pseudomonadota</taxon>
        <taxon>Betaproteobacteria</taxon>
        <taxon>Burkholderiales</taxon>
        <taxon>Oxalobacteraceae</taxon>
        <taxon>Noviherbaspirillum</taxon>
    </lineage>
</organism>
<keyword evidence="3" id="KW-0238">DNA-binding</keyword>
<dbReference type="Pfam" id="PF00126">
    <property type="entry name" value="HTH_1"/>
    <property type="match status" value="1"/>
</dbReference>
<evidence type="ECO:0000259" key="5">
    <source>
        <dbReference type="PROSITE" id="PS50931"/>
    </source>
</evidence>
<dbReference type="InterPro" id="IPR036390">
    <property type="entry name" value="WH_DNA-bd_sf"/>
</dbReference>
<dbReference type="GO" id="GO:0006351">
    <property type="term" value="P:DNA-templated transcription"/>
    <property type="evidence" value="ECO:0007669"/>
    <property type="project" value="TreeGrafter"/>
</dbReference>
<dbReference type="AlphaFoldDB" id="A0A3A3FMY3"/>
<evidence type="ECO:0000313" key="7">
    <source>
        <dbReference type="Proteomes" id="UP000265955"/>
    </source>
</evidence>
<dbReference type="OrthoDB" id="5671700at2"/>
<dbReference type="GO" id="GO:0003700">
    <property type="term" value="F:DNA-binding transcription factor activity"/>
    <property type="evidence" value="ECO:0007669"/>
    <property type="project" value="InterPro"/>
</dbReference>
<dbReference type="PANTHER" id="PTHR30537">
    <property type="entry name" value="HTH-TYPE TRANSCRIPTIONAL REGULATOR"/>
    <property type="match status" value="1"/>
</dbReference>
<dbReference type="SUPFAM" id="SSF46785">
    <property type="entry name" value="Winged helix' DNA-binding domain"/>
    <property type="match status" value="1"/>
</dbReference>
<evidence type="ECO:0000313" key="6">
    <source>
        <dbReference type="EMBL" id="RJF92705.1"/>
    </source>
</evidence>